<evidence type="ECO:0000256" key="1">
    <source>
        <dbReference type="SAM" id="MobiDB-lite"/>
    </source>
</evidence>
<dbReference type="AlphaFoldDB" id="A0AAE8QF10"/>
<keyword evidence="2" id="KW-1133">Transmembrane helix</keyword>
<evidence type="ECO:0000313" key="3">
    <source>
        <dbReference type="EMBL" id="TBF19607.1"/>
    </source>
</evidence>
<name>A0AAE8QF10_9HYPH</name>
<dbReference type="InterPro" id="IPR021279">
    <property type="entry name" value="DUF2721"/>
</dbReference>
<feature type="transmembrane region" description="Helical" evidence="2">
    <location>
        <begin position="87"/>
        <end position="106"/>
    </location>
</feature>
<evidence type="ECO:0000256" key="2">
    <source>
        <dbReference type="SAM" id="Phobius"/>
    </source>
</evidence>
<dbReference type="EMBL" id="SIKX01000001">
    <property type="protein sequence ID" value="TBF19607.1"/>
    <property type="molecule type" value="Genomic_DNA"/>
</dbReference>
<comment type="caution">
    <text evidence="3">The sequence shown here is derived from an EMBL/GenBank/DDBJ whole genome shotgun (WGS) entry which is preliminary data.</text>
</comment>
<dbReference type="Proteomes" id="UP000291892">
    <property type="component" value="Unassembled WGS sequence"/>
</dbReference>
<dbReference type="Pfam" id="PF11026">
    <property type="entry name" value="DUF2721"/>
    <property type="match status" value="1"/>
</dbReference>
<feature type="transmembrane region" description="Helical" evidence="2">
    <location>
        <begin position="177"/>
        <end position="198"/>
    </location>
</feature>
<gene>
    <name evidence="3" type="ORF">ELG94_15375</name>
</gene>
<organism evidence="3 4">
    <name type="scientific">Rhizobium ruizarguesonis</name>
    <dbReference type="NCBI Taxonomy" id="2081791"/>
    <lineage>
        <taxon>Bacteria</taxon>
        <taxon>Pseudomonadati</taxon>
        <taxon>Pseudomonadota</taxon>
        <taxon>Alphaproteobacteria</taxon>
        <taxon>Hyphomicrobiales</taxon>
        <taxon>Rhizobiaceae</taxon>
        <taxon>Rhizobium/Agrobacterium group</taxon>
        <taxon>Rhizobium</taxon>
    </lineage>
</organism>
<feature type="transmembrane region" description="Helical" evidence="2">
    <location>
        <begin position="148"/>
        <end position="171"/>
    </location>
</feature>
<accession>A0AAE8QF10</accession>
<evidence type="ECO:0000313" key="4">
    <source>
        <dbReference type="Proteomes" id="UP000291892"/>
    </source>
</evidence>
<protein>
    <submittedName>
        <fullName evidence="3">DUF2721 domain-containing protein</fullName>
    </submittedName>
</protein>
<proteinExistence type="predicted"/>
<reference evidence="3 4" key="1">
    <citation type="submission" date="2019-02" db="EMBL/GenBank/DDBJ databases">
        <title>The genomic architecture of introgression among sibling species of bacteria.</title>
        <authorList>
            <person name="Cavassim M.I.A."/>
            <person name="Moeskjaer S."/>
            <person name="Moslemi C."/>
            <person name="Fields B."/>
            <person name="Bachmann A."/>
            <person name="Vilhjalmsson B."/>
            <person name="Schierup M.H."/>
            <person name="Young J.P.W."/>
            <person name="Andersen S.U."/>
        </authorList>
    </citation>
    <scope>NUCLEOTIDE SEQUENCE [LARGE SCALE GENOMIC DNA]</scope>
    <source>
        <strain evidence="3 4">SM42</strain>
    </source>
</reference>
<feature type="region of interest" description="Disordered" evidence="1">
    <location>
        <begin position="44"/>
        <end position="65"/>
    </location>
</feature>
<sequence length="212" mass="22682">MNGTAGNHGPGSSPSERMMEWMEPCCTRSLTIAAAAPFHRKPAMSRGSPILRSRRDPVEAGSAEVQGDDTMSFVPTVVEMTDMFSRAAAPAFFLGAVAAFISLLTARLGAVVARARLLNAIPDGSEKAQMKNDVPRLKTRARLLRNGILLSLGSGLCAGLLLGIVFATGFFGLRYSYGAGILFIVATLLLCGAIVRFAQDVIMDLHEFDYLE</sequence>
<keyword evidence="2" id="KW-0472">Membrane</keyword>
<keyword evidence="2" id="KW-0812">Transmembrane</keyword>